<evidence type="ECO:0000313" key="3">
    <source>
        <dbReference type="EMBL" id="CAF1000280.1"/>
    </source>
</evidence>
<keyword evidence="1" id="KW-0863">Zinc-finger</keyword>
<evidence type="ECO:0000313" key="5">
    <source>
        <dbReference type="Proteomes" id="UP000663828"/>
    </source>
</evidence>
<comment type="caution">
    <text evidence="3">The sequence shown here is derived from an EMBL/GenBank/DDBJ whole genome shotgun (WGS) entry which is preliminary data.</text>
</comment>
<organism evidence="3 5">
    <name type="scientific">Adineta ricciae</name>
    <name type="common">Rotifer</name>
    <dbReference type="NCBI Taxonomy" id="249248"/>
    <lineage>
        <taxon>Eukaryota</taxon>
        <taxon>Metazoa</taxon>
        <taxon>Spiralia</taxon>
        <taxon>Gnathifera</taxon>
        <taxon>Rotifera</taxon>
        <taxon>Eurotatoria</taxon>
        <taxon>Bdelloidea</taxon>
        <taxon>Adinetida</taxon>
        <taxon>Adinetidae</taxon>
        <taxon>Adineta</taxon>
    </lineage>
</organism>
<dbReference type="Gene3D" id="3.30.160.60">
    <property type="entry name" value="Classic Zinc Finger"/>
    <property type="match status" value="1"/>
</dbReference>
<gene>
    <name evidence="4" type="ORF">EDS130_LOCUS22783</name>
    <name evidence="3" type="ORF">XAT740_LOCUS13168</name>
</gene>
<dbReference type="Proteomes" id="UP000663828">
    <property type="component" value="Unassembled WGS sequence"/>
</dbReference>
<protein>
    <recommendedName>
        <fullName evidence="2">C2H2-type domain-containing protein</fullName>
    </recommendedName>
</protein>
<dbReference type="InterPro" id="IPR013087">
    <property type="entry name" value="Znf_C2H2_type"/>
</dbReference>
<sequence>MSSNQLVLFDGDDDRVKIFDDVEQLTKIPPNCKFYIFCSEPEILQGKILLNSPDIPRVQIRSSCNGQGLLHFLANEIDNYPFILIICGPNPPYSQEFPKIWKRYGRGKLFVKKVVKPSDINLKDIHSILKQHKTKVNTSTEIVLNYSCIHCDQTYRSNDDLHEHITKNHLQTEQVNVYVDFAGNLSSHKKSNGTNATVIQYELNCSLCNEDFNNRQDLKVHMNQIHRFDEE</sequence>
<name>A0A814GSW7_ADIRI</name>
<evidence type="ECO:0000259" key="2">
    <source>
        <dbReference type="PROSITE" id="PS50157"/>
    </source>
</evidence>
<evidence type="ECO:0000313" key="4">
    <source>
        <dbReference type="EMBL" id="CAF1154304.1"/>
    </source>
</evidence>
<dbReference type="GO" id="GO:0008270">
    <property type="term" value="F:zinc ion binding"/>
    <property type="evidence" value="ECO:0007669"/>
    <property type="project" value="UniProtKB-KW"/>
</dbReference>
<dbReference type="Pfam" id="PF00096">
    <property type="entry name" value="zf-C2H2"/>
    <property type="match status" value="1"/>
</dbReference>
<dbReference type="OrthoDB" id="10030648at2759"/>
<evidence type="ECO:0000256" key="1">
    <source>
        <dbReference type="PROSITE-ProRule" id="PRU00042"/>
    </source>
</evidence>
<keyword evidence="5" id="KW-1185">Reference proteome</keyword>
<feature type="domain" description="C2H2-type" evidence="2">
    <location>
        <begin position="146"/>
        <end position="174"/>
    </location>
</feature>
<keyword evidence="1" id="KW-0479">Metal-binding</keyword>
<dbReference type="PROSITE" id="PS50157">
    <property type="entry name" value="ZINC_FINGER_C2H2_2"/>
    <property type="match status" value="2"/>
</dbReference>
<feature type="domain" description="C2H2-type" evidence="2">
    <location>
        <begin position="203"/>
        <end position="231"/>
    </location>
</feature>
<accession>A0A814GSW7</accession>
<proteinExistence type="predicted"/>
<dbReference type="EMBL" id="CAJNOR010000758">
    <property type="protein sequence ID" value="CAF1000280.1"/>
    <property type="molecule type" value="Genomic_DNA"/>
</dbReference>
<dbReference type="AlphaFoldDB" id="A0A814GSW7"/>
<keyword evidence="1" id="KW-0862">Zinc</keyword>
<dbReference type="Proteomes" id="UP000663852">
    <property type="component" value="Unassembled WGS sequence"/>
</dbReference>
<reference evidence="3" key="1">
    <citation type="submission" date="2021-02" db="EMBL/GenBank/DDBJ databases">
        <authorList>
            <person name="Nowell W R."/>
        </authorList>
    </citation>
    <scope>NUCLEOTIDE SEQUENCE</scope>
</reference>
<dbReference type="PROSITE" id="PS00028">
    <property type="entry name" value="ZINC_FINGER_C2H2_1"/>
    <property type="match status" value="2"/>
</dbReference>
<dbReference type="EMBL" id="CAJNOJ010000121">
    <property type="protein sequence ID" value="CAF1154304.1"/>
    <property type="molecule type" value="Genomic_DNA"/>
</dbReference>
<dbReference type="SMART" id="SM00355">
    <property type="entry name" value="ZnF_C2H2"/>
    <property type="match status" value="2"/>
</dbReference>